<evidence type="ECO:0000313" key="2">
    <source>
        <dbReference type="EMBL" id="KAF8769991.1"/>
    </source>
</evidence>
<comment type="caution">
    <text evidence="2">The sequence shown here is derived from an EMBL/GenBank/DDBJ whole genome shotgun (WGS) entry which is preliminary data.</text>
</comment>
<proteinExistence type="predicted"/>
<gene>
    <name evidence="2" type="ORF">HNY73_017569</name>
</gene>
<dbReference type="Proteomes" id="UP000807504">
    <property type="component" value="Unassembled WGS sequence"/>
</dbReference>
<reference evidence="2" key="1">
    <citation type="journal article" date="2020" name="bioRxiv">
        <title>Chromosome-level reference genome of the European wasp spider Argiope bruennichi: a resource for studies on range expansion and evolutionary adaptation.</title>
        <authorList>
            <person name="Sheffer M.M."/>
            <person name="Hoppe A."/>
            <person name="Krehenwinkel H."/>
            <person name="Uhl G."/>
            <person name="Kuss A.W."/>
            <person name="Jensen L."/>
            <person name="Jensen C."/>
            <person name="Gillespie R.G."/>
            <person name="Hoff K.J."/>
            <person name="Prost S."/>
        </authorList>
    </citation>
    <scope>NUCLEOTIDE SEQUENCE</scope>
</reference>
<organism evidence="2 3">
    <name type="scientific">Argiope bruennichi</name>
    <name type="common">Wasp spider</name>
    <name type="synonym">Aranea bruennichi</name>
    <dbReference type="NCBI Taxonomy" id="94029"/>
    <lineage>
        <taxon>Eukaryota</taxon>
        <taxon>Metazoa</taxon>
        <taxon>Ecdysozoa</taxon>
        <taxon>Arthropoda</taxon>
        <taxon>Chelicerata</taxon>
        <taxon>Arachnida</taxon>
        <taxon>Araneae</taxon>
        <taxon>Araneomorphae</taxon>
        <taxon>Entelegynae</taxon>
        <taxon>Araneoidea</taxon>
        <taxon>Araneidae</taxon>
        <taxon>Argiope</taxon>
    </lineage>
</organism>
<feature type="compositionally biased region" description="Polar residues" evidence="1">
    <location>
        <begin position="24"/>
        <end position="34"/>
    </location>
</feature>
<dbReference type="AlphaFoldDB" id="A0A8T0EB40"/>
<keyword evidence="3" id="KW-1185">Reference proteome</keyword>
<reference evidence="2" key="2">
    <citation type="submission" date="2020-06" db="EMBL/GenBank/DDBJ databases">
        <authorList>
            <person name="Sheffer M."/>
        </authorList>
    </citation>
    <scope>NUCLEOTIDE SEQUENCE</scope>
</reference>
<feature type="compositionally biased region" description="Acidic residues" evidence="1">
    <location>
        <begin position="7"/>
        <end position="16"/>
    </location>
</feature>
<feature type="region of interest" description="Disordered" evidence="1">
    <location>
        <begin position="1"/>
        <end position="46"/>
    </location>
</feature>
<dbReference type="EMBL" id="JABXBU010002228">
    <property type="protein sequence ID" value="KAF8769991.1"/>
    <property type="molecule type" value="Genomic_DNA"/>
</dbReference>
<evidence type="ECO:0000313" key="3">
    <source>
        <dbReference type="Proteomes" id="UP000807504"/>
    </source>
</evidence>
<name>A0A8T0EB40_ARGBR</name>
<protein>
    <submittedName>
        <fullName evidence="2">Uncharacterized protein</fullName>
    </submittedName>
</protein>
<accession>A0A8T0EB40</accession>
<sequence>MDWSAVDSDEPMEWEEIPLPPQVSTPGTSFSSPPVANPEATPRPTMLGDLRKLCAERKTKRSMYDKIMCINCRSNGNQF</sequence>
<evidence type="ECO:0000256" key="1">
    <source>
        <dbReference type="SAM" id="MobiDB-lite"/>
    </source>
</evidence>